<dbReference type="SUPFAM" id="SSF53098">
    <property type="entry name" value="Ribonuclease H-like"/>
    <property type="match status" value="1"/>
</dbReference>
<keyword evidence="2" id="KW-0479">Metal-binding</keyword>
<dbReference type="GO" id="GO:0008270">
    <property type="term" value="F:zinc ion binding"/>
    <property type="evidence" value="ECO:0007669"/>
    <property type="project" value="UniProtKB-KW"/>
</dbReference>
<dbReference type="AlphaFoldDB" id="A0A9D4TG79"/>
<sequence length="599" mass="63444">MNDSDDELFGAALASFEQAQSIDNAVLAAPPKQRNGVRALFYLDHQSAAPQHVAWGQQQEAAVLFCPQQAAQHPHALGLQQQQQQQQQSNCFWQQRQQQQPAISWKRQHEHEQQQQPKQPCLMNGTHAPLAAALGAEGPSTADLAVGLQASTYTPTASLAPMPPAGCKPGDQVQLRVQPPPANPFAAYVQSSAAGHRAAASVVLAPSIAAVAETAAPAVAVAATVVEGGCSVSAASPALARNLAPPLAPALAPAPAAAPAVPAPAPAAAAGKRRLMQQFDFLLVLDLESTCDRDKEAQAMPQEIIEVSCVLVDTASLQLRPATFQRYVRPDQHPRLSAFCTELTGVSQAMVNGGVPLRVALADLEGWLREQGLIGGGKKGRTFVPVTWRDWDLKVQMALECKWRGIQVPKFFLRWIDICAVWTKHSGGKRGNLKACVQAAGLQWEGRAHSAIDDARNTARLAVKLMQSGVILGVTGSFTGVDASGRFKQSTLFAASSKGPAGKGGLAMGQPPPAKKKHKVFDEGGAWKGQCFCGATAKKRQVKKPGPNNGRFFWSCGKFSMTGGGAQCDFMKWAEEVAEPPPPPPAAAGGTKSGRAGWR</sequence>
<dbReference type="InterPro" id="IPR047201">
    <property type="entry name" value="ERI-1_3'hExo-like"/>
</dbReference>
<evidence type="ECO:0000256" key="5">
    <source>
        <dbReference type="ARBA" id="ARBA00022833"/>
    </source>
</evidence>
<comment type="caution">
    <text evidence="10">The sequence shown here is derived from an EMBL/GenBank/DDBJ whole genome shotgun (WGS) entry which is preliminary data.</text>
</comment>
<reference evidence="10" key="1">
    <citation type="journal article" date="2019" name="Plant J.">
        <title>Chlorella vulgaris genome assembly and annotation reveals the molecular basis for metabolic acclimation to high light conditions.</title>
        <authorList>
            <person name="Cecchin M."/>
            <person name="Marcolungo L."/>
            <person name="Rossato M."/>
            <person name="Girolomoni L."/>
            <person name="Cosentino E."/>
            <person name="Cuine S."/>
            <person name="Li-Beisson Y."/>
            <person name="Delledonne M."/>
            <person name="Ballottari M."/>
        </authorList>
    </citation>
    <scope>NUCLEOTIDE SEQUENCE</scope>
    <source>
        <strain evidence="10">211/11P</strain>
    </source>
</reference>
<proteinExistence type="predicted"/>
<dbReference type="Gene3D" id="3.30.420.10">
    <property type="entry name" value="Ribonuclease H-like superfamily/Ribonuclease H"/>
    <property type="match status" value="1"/>
</dbReference>
<dbReference type="Pfam" id="PF00929">
    <property type="entry name" value="RNase_T"/>
    <property type="match status" value="1"/>
</dbReference>
<feature type="region of interest" description="Disordered" evidence="8">
    <location>
        <begin position="577"/>
        <end position="599"/>
    </location>
</feature>
<dbReference type="InterPro" id="IPR036397">
    <property type="entry name" value="RNaseH_sf"/>
</dbReference>
<feature type="domain" description="GRF-type" evidence="9">
    <location>
        <begin position="531"/>
        <end position="577"/>
    </location>
</feature>
<dbReference type="Proteomes" id="UP001055712">
    <property type="component" value="Unassembled WGS sequence"/>
</dbReference>
<dbReference type="InterPro" id="IPR010666">
    <property type="entry name" value="Znf_GRF"/>
</dbReference>
<dbReference type="Pfam" id="PF06839">
    <property type="entry name" value="Zn_ribbon_GRF"/>
    <property type="match status" value="1"/>
</dbReference>
<protein>
    <recommendedName>
        <fullName evidence="9">GRF-type domain-containing protein</fullName>
    </recommendedName>
</protein>
<evidence type="ECO:0000256" key="3">
    <source>
        <dbReference type="ARBA" id="ARBA00022771"/>
    </source>
</evidence>
<dbReference type="GO" id="GO:0000175">
    <property type="term" value="F:3'-5'-RNA exonuclease activity"/>
    <property type="evidence" value="ECO:0007669"/>
    <property type="project" value="InterPro"/>
</dbReference>
<evidence type="ECO:0000313" key="10">
    <source>
        <dbReference type="EMBL" id="KAI3424802.1"/>
    </source>
</evidence>
<accession>A0A9D4TG79</accession>
<keyword evidence="3 7" id="KW-0863">Zinc-finger</keyword>
<keyword evidence="4" id="KW-0378">Hydrolase</keyword>
<dbReference type="PANTHER" id="PTHR23044">
    <property type="entry name" value="3'-5' EXONUCLEASE ERI1-RELATED"/>
    <property type="match status" value="1"/>
</dbReference>
<keyword evidence="11" id="KW-1185">Reference proteome</keyword>
<evidence type="ECO:0000256" key="4">
    <source>
        <dbReference type="ARBA" id="ARBA00022801"/>
    </source>
</evidence>
<evidence type="ECO:0000313" key="11">
    <source>
        <dbReference type="Proteomes" id="UP001055712"/>
    </source>
</evidence>
<dbReference type="CDD" id="cd06133">
    <property type="entry name" value="ERI-1_3'hExo_like"/>
    <property type="match status" value="1"/>
</dbReference>
<evidence type="ECO:0000256" key="1">
    <source>
        <dbReference type="ARBA" id="ARBA00022722"/>
    </source>
</evidence>
<dbReference type="EMBL" id="SIDB01000012">
    <property type="protein sequence ID" value="KAI3424802.1"/>
    <property type="molecule type" value="Genomic_DNA"/>
</dbReference>
<name>A0A9D4TG79_CHLVU</name>
<dbReference type="InterPro" id="IPR013520">
    <property type="entry name" value="Ribonucl_H"/>
</dbReference>
<feature type="region of interest" description="Disordered" evidence="8">
    <location>
        <begin position="102"/>
        <end position="124"/>
    </location>
</feature>
<keyword evidence="1" id="KW-0540">Nuclease</keyword>
<dbReference type="InterPro" id="IPR051274">
    <property type="entry name" value="3-5_Exoribonuclease"/>
</dbReference>
<dbReference type="InterPro" id="IPR012337">
    <property type="entry name" value="RNaseH-like_sf"/>
</dbReference>
<keyword evidence="6" id="KW-0269">Exonuclease</keyword>
<evidence type="ECO:0000256" key="6">
    <source>
        <dbReference type="ARBA" id="ARBA00022839"/>
    </source>
</evidence>
<evidence type="ECO:0000256" key="7">
    <source>
        <dbReference type="PROSITE-ProRule" id="PRU01343"/>
    </source>
</evidence>
<dbReference type="GO" id="GO:0003676">
    <property type="term" value="F:nucleic acid binding"/>
    <property type="evidence" value="ECO:0007669"/>
    <property type="project" value="InterPro"/>
</dbReference>
<dbReference type="SMART" id="SM00479">
    <property type="entry name" value="EXOIII"/>
    <property type="match status" value="1"/>
</dbReference>
<dbReference type="OrthoDB" id="438618at2759"/>
<evidence type="ECO:0000256" key="2">
    <source>
        <dbReference type="ARBA" id="ARBA00022723"/>
    </source>
</evidence>
<evidence type="ECO:0000259" key="9">
    <source>
        <dbReference type="PROSITE" id="PS51999"/>
    </source>
</evidence>
<evidence type="ECO:0000256" key="8">
    <source>
        <dbReference type="SAM" id="MobiDB-lite"/>
    </source>
</evidence>
<dbReference type="PROSITE" id="PS51999">
    <property type="entry name" value="ZF_GRF"/>
    <property type="match status" value="1"/>
</dbReference>
<gene>
    <name evidence="10" type="ORF">D9Q98_008188</name>
</gene>
<reference evidence="10" key="2">
    <citation type="submission" date="2020-11" db="EMBL/GenBank/DDBJ databases">
        <authorList>
            <person name="Cecchin M."/>
            <person name="Marcolungo L."/>
            <person name="Rossato M."/>
            <person name="Girolomoni L."/>
            <person name="Cosentino E."/>
            <person name="Cuine S."/>
            <person name="Li-Beisson Y."/>
            <person name="Delledonne M."/>
            <person name="Ballottari M."/>
        </authorList>
    </citation>
    <scope>NUCLEOTIDE SEQUENCE</scope>
    <source>
        <strain evidence="10">211/11P</strain>
        <tissue evidence="10">Whole cell</tissue>
    </source>
</reference>
<dbReference type="PANTHER" id="PTHR23044:SF61">
    <property type="entry name" value="3'-5' EXORIBONUCLEASE 1-RELATED"/>
    <property type="match status" value="1"/>
</dbReference>
<organism evidence="10 11">
    <name type="scientific">Chlorella vulgaris</name>
    <name type="common">Green alga</name>
    <dbReference type="NCBI Taxonomy" id="3077"/>
    <lineage>
        <taxon>Eukaryota</taxon>
        <taxon>Viridiplantae</taxon>
        <taxon>Chlorophyta</taxon>
        <taxon>core chlorophytes</taxon>
        <taxon>Trebouxiophyceae</taxon>
        <taxon>Chlorellales</taxon>
        <taxon>Chlorellaceae</taxon>
        <taxon>Chlorella clade</taxon>
        <taxon>Chlorella</taxon>
    </lineage>
</organism>
<keyword evidence="5" id="KW-0862">Zinc</keyword>